<evidence type="ECO:0000256" key="3">
    <source>
        <dbReference type="RuleBase" id="RU361235"/>
    </source>
</evidence>
<reference evidence="5 6" key="1">
    <citation type="submission" date="2014-02" db="EMBL/GenBank/DDBJ databases">
        <title>Transposable element dynamics among asymbiotic and ectomycorrhizal Amanita fungi.</title>
        <authorList>
            <consortium name="DOE Joint Genome Institute"/>
            <person name="Hess J."/>
            <person name="Skrede I."/>
            <person name="Wolfe B."/>
            <person name="LaButti K."/>
            <person name="Ohm R.A."/>
            <person name="Grigoriev I.V."/>
            <person name="Pringle A."/>
        </authorList>
    </citation>
    <scope>NUCLEOTIDE SEQUENCE [LARGE SCALE GENOMIC DNA]</scope>
    <source>
        <strain evidence="5 6">SKay4041</strain>
    </source>
</reference>
<dbReference type="InterPro" id="IPR029058">
    <property type="entry name" value="AB_hydrolase_fold"/>
</dbReference>
<feature type="domain" description="Carboxylesterase type B" evidence="4">
    <location>
        <begin position="36"/>
        <end position="496"/>
    </location>
</feature>
<comment type="similarity">
    <text evidence="1 3">Belongs to the type-B carboxylesterase/lipase family.</text>
</comment>
<dbReference type="InterPro" id="IPR002018">
    <property type="entry name" value="CarbesteraseB"/>
</dbReference>
<evidence type="ECO:0000313" key="6">
    <source>
        <dbReference type="Proteomes" id="UP000242287"/>
    </source>
</evidence>
<dbReference type="OrthoDB" id="408631at2759"/>
<proteinExistence type="inferred from homology"/>
<gene>
    <name evidence="5" type="ORF">AMATHDRAFT_524</name>
</gene>
<dbReference type="InterPro" id="IPR019826">
    <property type="entry name" value="Carboxylesterase_B_AS"/>
</dbReference>
<dbReference type="GO" id="GO:0016787">
    <property type="term" value="F:hydrolase activity"/>
    <property type="evidence" value="ECO:0007669"/>
    <property type="project" value="UniProtKB-KW"/>
</dbReference>
<name>A0A2A9NUM8_9AGAR</name>
<evidence type="ECO:0000313" key="5">
    <source>
        <dbReference type="EMBL" id="PFH54249.1"/>
    </source>
</evidence>
<dbReference type="PANTHER" id="PTHR45570">
    <property type="entry name" value="CARBOXYLIC ESTER HYDROLASE"/>
    <property type="match status" value="1"/>
</dbReference>
<sequence length="530" mass="56548">MVNLSASLINPTHILCRLPILKRFLCPLIGSSSSLVRTPIGAASGTLDPSGVNRFTVQYATAHRWQESQVATTWNLAVGALNETDLPLACPQPDVDPSTYTENCLSMILYVPPSLPDRAPTFLWIHGGSFIVGSATDAGLDGSKLAIATKSIVAVIQYRLGALGFMVPNGNTNLAIKDVIASMQFLRLVLPSFGGDASKITLAGQSSGANMIRALLAVPSASSLFTSAILHSDPMNYGFLSTTAQGKLQATYNDLISCSSTNTTCWDSLSIDTILSAQTTLYNTAASIDPSAGPAQPIRPVNDDSLIGTSFNSAPSFQKTEKPIIVSTVLNEAGPAIYGQFTAPLSEDAFQPICEASLGSSRTSTILASPFYKAQFLANGSVDARTQLQSLGTDQVWKCAAWTFVRNWVQSSSTAYVGLYTVGASYPSNNGIPFCAQSESVCHQDDIRIVFGTVDSPTTQQSALISEVQKRYRAFLYTGSPNIPGLPIWPQANSSFINAYNFGGRGEIPIGACQTDFWGQTVPYDYQVYA</sequence>
<dbReference type="Pfam" id="PF00135">
    <property type="entry name" value="COesterase"/>
    <property type="match status" value="1"/>
</dbReference>
<evidence type="ECO:0000259" key="4">
    <source>
        <dbReference type="Pfam" id="PF00135"/>
    </source>
</evidence>
<accession>A0A2A9NUM8</accession>
<dbReference type="EC" id="3.1.1.-" evidence="3"/>
<dbReference type="PANTHER" id="PTHR45570:SF1">
    <property type="entry name" value="CARBOXYLIC ESTER HYDROLASE"/>
    <property type="match status" value="1"/>
</dbReference>
<organism evidence="5 6">
    <name type="scientific">Amanita thiersii Skay4041</name>
    <dbReference type="NCBI Taxonomy" id="703135"/>
    <lineage>
        <taxon>Eukaryota</taxon>
        <taxon>Fungi</taxon>
        <taxon>Dikarya</taxon>
        <taxon>Basidiomycota</taxon>
        <taxon>Agaricomycotina</taxon>
        <taxon>Agaricomycetes</taxon>
        <taxon>Agaricomycetidae</taxon>
        <taxon>Agaricales</taxon>
        <taxon>Pluteineae</taxon>
        <taxon>Amanitaceae</taxon>
        <taxon>Amanita</taxon>
    </lineage>
</organism>
<dbReference type="EMBL" id="KZ301970">
    <property type="protein sequence ID" value="PFH54249.1"/>
    <property type="molecule type" value="Genomic_DNA"/>
</dbReference>
<evidence type="ECO:0000256" key="1">
    <source>
        <dbReference type="ARBA" id="ARBA00005964"/>
    </source>
</evidence>
<dbReference type="Gene3D" id="3.40.50.1820">
    <property type="entry name" value="alpha/beta hydrolase"/>
    <property type="match status" value="1"/>
</dbReference>
<protein>
    <recommendedName>
        <fullName evidence="3">Carboxylic ester hydrolase</fullName>
        <ecNumber evidence="3">3.1.1.-</ecNumber>
    </recommendedName>
</protein>
<dbReference type="SUPFAM" id="SSF53474">
    <property type="entry name" value="alpha/beta-Hydrolases"/>
    <property type="match status" value="1"/>
</dbReference>
<keyword evidence="6" id="KW-1185">Reference proteome</keyword>
<keyword evidence="2 3" id="KW-0378">Hydrolase</keyword>
<dbReference type="PROSITE" id="PS00122">
    <property type="entry name" value="CARBOXYLESTERASE_B_1"/>
    <property type="match status" value="1"/>
</dbReference>
<dbReference type="AlphaFoldDB" id="A0A2A9NUM8"/>
<evidence type="ECO:0000256" key="2">
    <source>
        <dbReference type="ARBA" id="ARBA00022801"/>
    </source>
</evidence>
<dbReference type="Proteomes" id="UP000242287">
    <property type="component" value="Unassembled WGS sequence"/>
</dbReference>
<dbReference type="STRING" id="703135.A0A2A9NUM8"/>